<evidence type="ECO:0000313" key="2">
    <source>
        <dbReference type="EMBL" id="SPO05342.1"/>
    </source>
</evidence>
<name>A0AAE8SYS7_9PEZI</name>
<feature type="compositionally biased region" description="Basic and acidic residues" evidence="1">
    <location>
        <begin position="1"/>
        <end position="38"/>
    </location>
</feature>
<proteinExistence type="predicted"/>
<evidence type="ECO:0000313" key="3">
    <source>
        <dbReference type="Proteomes" id="UP001187682"/>
    </source>
</evidence>
<feature type="compositionally biased region" description="Basic and acidic residues" evidence="1">
    <location>
        <begin position="46"/>
        <end position="62"/>
    </location>
</feature>
<keyword evidence="3" id="KW-1185">Reference proteome</keyword>
<evidence type="ECO:0000256" key="1">
    <source>
        <dbReference type="SAM" id="MobiDB-lite"/>
    </source>
</evidence>
<reference evidence="2" key="1">
    <citation type="submission" date="2018-03" db="EMBL/GenBank/DDBJ databases">
        <authorList>
            <person name="Guldener U."/>
        </authorList>
    </citation>
    <scope>NUCLEOTIDE SEQUENCE</scope>
</reference>
<feature type="compositionally biased region" description="Polar residues" evidence="1">
    <location>
        <begin position="63"/>
        <end position="76"/>
    </location>
</feature>
<dbReference type="EMBL" id="ONZQ02000012">
    <property type="protein sequence ID" value="SPO05342.1"/>
    <property type="molecule type" value="Genomic_DNA"/>
</dbReference>
<feature type="region of interest" description="Disordered" evidence="1">
    <location>
        <begin position="1"/>
        <end position="123"/>
    </location>
</feature>
<feature type="compositionally biased region" description="Polar residues" evidence="1">
    <location>
        <begin position="112"/>
        <end position="123"/>
    </location>
</feature>
<accession>A0AAE8SYS7</accession>
<comment type="caution">
    <text evidence="2">The sequence shown here is derived from an EMBL/GenBank/DDBJ whole genome shotgun (WGS) entry which is preliminary data.</text>
</comment>
<sequence length="153" mass="18188">MERIRPVDQPSDRREYQPEYQQEHQPEYRREHQSEYQREYQPQPQEQEREYRQEYQSEHRTEYQQQRQDGYSSKSPEAQPVTPGASSSGAPLDHAAKVPPSRFQKRKGSIFATPSTRDGHCNTNTFEKYYAKVAEMRGRRLSHFDPTNPPQTK</sequence>
<protein>
    <submittedName>
        <fullName evidence="2">Uncharacterized protein</fullName>
    </submittedName>
</protein>
<gene>
    <name evidence="2" type="ORF">DNG_08029</name>
</gene>
<organism evidence="2 3">
    <name type="scientific">Cephalotrichum gorgonifer</name>
    <dbReference type="NCBI Taxonomy" id="2041049"/>
    <lineage>
        <taxon>Eukaryota</taxon>
        <taxon>Fungi</taxon>
        <taxon>Dikarya</taxon>
        <taxon>Ascomycota</taxon>
        <taxon>Pezizomycotina</taxon>
        <taxon>Sordariomycetes</taxon>
        <taxon>Hypocreomycetidae</taxon>
        <taxon>Microascales</taxon>
        <taxon>Microascaceae</taxon>
        <taxon>Cephalotrichum</taxon>
    </lineage>
</organism>
<dbReference type="AlphaFoldDB" id="A0AAE8SYS7"/>
<dbReference type="Proteomes" id="UP001187682">
    <property type="component" value="Unassembled WGS sequence"/>
</dbReference>